<evidence type="ECO:0000313" key="5">
    <source>
        <dbReference type="Proteomes" id="UP000659904"/>
    </source>
</evidence>
<feature type="compositionally biased region" description="Polar residues" evidence="1">
    <location>
        <begin position="1"/>
        <end position="10"/>
    </location>
</feature>
<dbReference type="EMBL" id="BONH01000078">
    <property type="protein sequence ID" value="GIG03203.1"/>
    <property type="molecule type" value="Genomic_DNA"/>
</dbReference>
<protein>
    <recommendedName>
        <fullName evidence="3">AB hydrolase-1 domain-containing protein</fullName>
    </recommendedName>
</protein>
<dbReference type="GO" id="GO:0003824">
    <property type="term" value="F:catalytic activity"/>
    <property type="evidence" value="ECO:0007669"/>
    <property type="project" value="UniProtKB-ARBA"/>
</dbReference>
<feature type="transmembrane region" description="Helical" evidence="2">
    <location>
        <begin position="30"/>
        <end position="50"/>
    </location>
</feature>
<comment type="caution">
    <text evidence="4">The sequence shown here is derived from an EMBL/GenBank/DDBJ whole genome shotgun (WGS) entry which is preliminary data.</text>
</comment>
<dbReference type="InterPro" id="IPR029058">
    <property type="entry name" value="AB_hydrolase_fold"/>
</dbReference>
<dbReference type="AlphaFoldDB" id="A0A8J3KHU0"/>
<evidence type="ECO:0000256" key="1">
    <source>
        <dbReference type="SAM" id="MobiDB-lite"/>
    </source>
</evidence>
<dbReference type="InterPro" id="IPR000073">
    <property type="entry name" value="AB_hydrolase_1"/>
</dbReference>
<feature type="region of interest" description="Disordered" evidence="1">
    <location>
        <begin position="1"/>
        <end position="26"/>
    </location>
</feature>
<keyword evidence="2" id="KW-0812">Transmembrane</keyword>
<keyword evidence="2" id="KW-0472">Membrane</keyword>
<evidence type="ECO:0000259" key="3">
    <source>
        <dbReference type="Pfam" id="PF00561"/>
    </source>
</evidence>
<dbReference type="Proteomes" id="UP000659904">
    <property type="component" value="Unassembled WGS sequence"/>
</dbReference>
<reference evidence="4 5" key="1">
    <citation type="submission" date="2021-01" db="EMBL/GenBank/DDBJ databases">
        <title>Whole genome shotgun sequence of Catellatospora citrea NBRC 14495.</title>
        <authorList>
            <person name="Komaki H."/>
            <person name="Tamura T."/>
        </authorList>
    </citation>
    <scope>NUCLEOTIDE SEQUENCE [LARGE SCALE GENOMIC DNA]</scope>
    <source>
        <strain evidence="4 5">NBRC 14495</strain>
    </source>
</reference>
<dbReference type="SUPFAM" id="SSF53474">
    <property type="entry name" value="alpha/beta-Hydrolases"/>
    <property type="match status" value="1"/>
</dbReference>
<proteinExistence type="predicted"/>
<keyword evidence="5" id="KW-1185">Reference proteome</keyword>
<organism evidence="4 5">
    <name type="scientific">Catellatospora citrea</name>
    <dbReference type="NCBI Taxonomy" id="53366"/>
    <lineage>
        <taxon>Bacteria</taxon>
        <taxon>Bacillati</taxon>
        <taxon>Actinomycetota</taxon>
        <taxon>Actinomycetes</taxon>
        <taxon>Micromonosporales</taxon>
        <taxon>Micromonosporaceae</taxon>
        <taxon>Catellatospora</taxon>
    </lineage>
</organism>
<accession>A0A8J3KHU0</accession>
<sequence length="338" mass="36071">MTQDTTATTNPEPGSPSVPERRRRSPLRRAGAIAGVVVLLIAAVFLWPLGKESLQRATPRTLSFQAAESAAQAVVSADETNTEVQPSCRSLLRSHGLKRAKTVLMLHGYTACPDQVAELAQFFFDKGYNVYVPRAPRHGVIDKLAHADVTADELVTYANESLNIAAGLGEEVGVIGQSGGGVLATWLAEYRGDAVDRLMVLSPFYQPASAHAPAFAVKPLTVLFGFGLLPDHINGDGQSFHALTQYLRIVKNYPDKPQRSSLQAVAVVTSVDDTSIDLPTAQDLPAALAADTGASFVKDIVPSGQGLTHDIVGPTKSGGAARRFYPRYFALYEGSSPM</sequence>
<evidence type="ECO:0000256" key="2">
    <source>
        <dbReference type="SAM" id="Phobius"/>
    </source>
</evidence>
<gene>
    <name evidence="4" type="ORF">Cci01nite_82960</name>
</gene>
<feature type="domain" description="AB hydrolase-1" evidence="3">
    <location>
        <begin position="102"/>
        <end position="213"/>
    </location>
</feature>
<keyword evidence="2" id="KW-1133">Transmembrane helix</keyword>
<dbReference type="Gene3D" id="3.40.50.1820">
    <property type="entry name" value="alpha/beta hydrolase"/>
    <property type="match status" value="1"/>
</dbReference>
<name>A0A8J3KHU0_9ACTN</name>
<dbReference type="Pfam" id="PF00561">
    <property type="entry name" value="Abhydrolase_1"/>
    <property type="match status" value="1"/>
</dbReference>
<evidence type="ECO:0000313" key="4">
    <source>
        <dbReference type="EMBL" id="GIG03203.1"/>
    </source>
</evidence>